<name>A0A1H7YM46_9RHOB</name>
<dbReference type="Proteomes" id="UP000198761">
    <property type="component" value="Unassembled WGS sequence"/>
</dbReference>
<dbReference type="PANTHER" id="PTHR38588">
    <property type="entry name" value="BLL0334 PROTEIN"/>
    <property type="match status" value="1"/>
</dbReference>
<dbReference type="SUPFAM" id="SSF55961">
    <property type="entry name" value="Bet v1-like"/>
    <property type="match status" value="1"/>
</dbReference>
<evidence type="ECO:0000313" key="1">
    <source>
        <dbReference type="EMBL" id="SEM47011.1"/>
    </source>
</evidence>
<gene>
    <name evidence="1" type="ORF">SAMN04488103_101238</name>
</gene>
<dbReference type="EMBL" id="FOCE01000001">
    <property type="protein sequence ID" value="SEM47011.1"/>
    <property type="molecule type" value="Genomic_DNA"/>
</dbReference>
<dbReference type="InterPro" id="IPR010419">
    <property type="entry name" value="CO_DH_gsu"/>
</dbReference>
<dbReference type="STRING" id="933059.SAMN04488103_101238"/>
<accession>A0A1H7YM46</accession>
<sequence length="145" mass="15237">MQFEDSIFIAAPVPAVWKCLMDNDSLQSAIPGCSSITRKPEGGLNVALDLKLGFVQKKVVAHLQRKDMDKPKSLTFHGKIGAKHSGKCAVSLTPEGAGTRLAYGVSAEVGIGKSGLGAFVLKNTAKKLIGDFIGRLGKLAATTEV</sequence>
<organism evidence="1 2">
    <name type="scientific">Gemmobacter aquatilis</name>
    <dbReference type="NCBI Taxonomy" id="933059"/>
    <lineage>
        <taxon>Bacteria</taxon>
        <taxon>Pseudomonadati</taxon>
        <taxon>Pseudomonadota</taxon>
        <taxon>Alphaproteobacteria</taxon>
        <taxon>Rhodobacterales</taxon>
        <taxon>Paracoccaceae</taxon>
        <taxon>Gemmobacter</taxon>
    </lineage>
</organism>
<dbReference type="RefSeq" id="WP_175481986.1">
    <property type="nucleotide sequence ID" value="NZ_FOCE01000001.1"/>
</dbReference>
<dbReference type="InterPro" id="IPR023393">
    <property type="entry name" value="START-like_dom_sf"/>
</dbReference>
<reference evidence="1 2" key="1">
    <citation type="submission" date="2016-10" db="EMBL/GenBank/DDBJ databases">
        <authorList>
            <person name="de Groot N.N."/>
        </authorList>
    </citation>
    <scope>NUCLEOTIDE SEQUENCE [LARGE SCALE GENOMIC DNA]</scope>
    <source>
        <strain evidence="1 2">DSM 3857</strain>
    </source>
</reference>
<proteinExistence type="predicted"/>
<dbReference type="Pfam" id="PF06240">
    <property type="entry name" value="COXG"/>
    <property type="match status" value="1"/>
</dbReference>
<protein>
    <submittedName>
        <fullName evidence="1">Carbon monoxide dehydrogenase subunit G (CoxG)</fullName>
    </submittedName>
</protein>
<dbReference type="PANTHER" id="PTHR38588:SF1">
    <property type="entry name" value="BLL0334 PROTEIN"/>
    <property type="match status" value="1"/>
</dbReference>
<evidence type="ECO:0000313" key="2">
    <source>
        <dbReference type="Proteomes" id="UP000198761"/>
    </source>
</evidence>
<dbReference type="AlphaFoldDB" id="A0A1H7YM46"/>
<keyword evidence="2" id="KW-1185">Reference proteome</keyword>
<dbReference type="Gene3D" id="3.30.530.20">
    <property type="match status" value="1"/>
</dbReference>